<keyword evidence="5" id="KW-1185">Reference proteome</keyword>
<dbReference type="SUPFAM" id="SSF51182">
    <property type="entry name" value="RmlC-like cupins"/>
    <property type="match status" value="1"/>
</dbReference>
<evidence type="ECO:0000313" key="5">
    <source>
        <dbReference type="Proteomes" id="UP001153269"/>
    </source>
</evidence>
<proteinExistence type="predicted"/>
<dbReference type="InterPro" id="IPR011051">
    <property type="entry name" value="RmlC_Cupin_sf"/>
</dbReference>
<evidence type="ECO:0000256" key="3">
    <source>
        <dbReference type="ARBA" id="ARBA00023004"/>
    </source>
</evidence>
<dbReference type="AlphaFoldDB" id="A0A9N7TJ39"/>
<keyword evidence="3" id="KW-0408">Iron</keyword>
<dbReference type="GO" id="GO:0016702">
    <property type="term" value="F:oxidoreductase activity, acting on single donors with incorporation of molecular oxygen, incorporation of two atoms of oxygen"/>
    <property type="evidence" value="ECO:0007669"/>
    <property type="project" value="InterPro"/>
</dbReference>
<dbReference type="Pfam" id="PF07847">
    <property type="entry name" value="PCO_ADO"/>
    <property type="match status" value="1"/>
</dbReference>
<protein>
    <submittedName>
        <fullName evidence="4">Uncharacterized protein</fullName>
    </submittedName>
</protein>
<reference evidence="4" key="1">
    <citation type="submission" date="2020-03" db="EMBL/GenBank/DDBJ databases">
        <authorList>
            <person name="Weist P."/>
        </authorList>
    </citation>
    <scope>NUCLEOTIDE SEQUENCE</scope>
</reference>
<dbReference type="Proteomes" id="UP001153269">
    <property type="component" value="Unassembled WGS sequence"/>
</dbReference>
<evidence type="ECO:0000256" key="1">
    <source>
        <dbReference type="ARBA" id="ARBA00022723"/>
    </source>
</evidence>
<keyword evidence="2" id="KW-0560">Oxidoreductase</keyword>
<organism evidence="4 5">
    <name type="scientific">Pleuronectes platessa</name>
    <name type="common">European plaice</name>
    <dbReference type="NCBI Taxonomy" id="8262"/>
    <lineage>
        <taxon>Eukaryota</taxon>
        <taxon>Metazoa</taxon>
        <taxon>Chordata</taxon>
        <taxon>Craniata</taxon>
        <taxon>Vertebrata</taxon>
        <taxon>Euteleostomi</taxon>
        <taxon>Actinopterygii</taxon>
        <taxon>Neopterygii</taxon>
        <taxon>Teleostei</taxon>
        <taxon>Neoteleostei</taxon>
        <taxon>Acanthomorphata</taxon>
        <taxon>Carangaria</taxon>
        <taxon>Pleuronectiformes</taxon>
        <taxon>Pleuronectoidei</taxon>
        <taxon>Pleuronectidae</taxon>
        <taxon>Pleuronectes</taxon>
    </lineage>
</organism>
<accession>A0A9N7TJ39</accession>
<keyword evidence="1" id="KW-0479">Metal-binding</keyword>
<comment type="caution">
    <text evidence="4">The sequence shown here is derived from an EMBL/GenBank/DDBJ whole genome shotgun (WGS) entry which is preliminary data.</text>
</comment>
<dbReference type="PANTHER" id="PTHR22966:SF61">
    <property type="entry name" value="2-AMINOETHANETHIOL DIOXYGENASE"/>
    <property type="match status" value="1"/>
</dbReference>
<dbReference type="PANTHER" id="PTHR22966">
    <property type="entry name" value="2-AMINOETHANETHIOL DIOXYGENASE"/>
    <property type="match status" value="1"/>
</dbReference>
<name>A0A9N7TJ39_PLEPL</name>
<gene>
    <name evidence="4" type="ORF">PLEPLA_LOCUS356</name>
</gene>
<sequence length="117" mass="12792">MLSSTAARMPRDHKTPLNQKIAKQACITYRVLKSSADVSDSQSELISPVATVRAADLKIAPRKSKPSSGAARLQSPPVTYMHICETEVFSMGVFLLRPSASIPLHDHPDMNGNLRSY</sequence>
<evidence type="ECO:0000256" key="2">
    <source>
        <dbReference type="ARBA" id="ARBA00023002"/>
    </source>
</evidence>
<evidence type="ECO:0000313" key="4">
    <source>
        <dbReference type="EMBL" id="CAB1412663.1"/>
    </source>
</evidence>
<dbReference type="InterPro" id="IPR012864">
    <property type="entry name" value="PCO/ADO"/>
</dbReference>
<dbReference type="EMBL" id="CADEAL010000014">
    <property type="protein sequence ID" value="CAB1412663.1"/>
    <property type="molecule type" value="Genomic_DNA"/>
</dbReference>
<dbReference type="GO" id="GO:0046872">
    <property type="term" value="F:metal ion binding"/>
    <property type="evidence" value="ECO:0007669"/>
    <property type="project" value="UniProtKB-KW"/>
</dbReference>
<dbReference type="GO" id="GO:0005739">
    <property type="term" value="C:mitochondrion"/>
    <property type="evidence" value="ECO:0007669"/>
    <property type="project" value="TreeGrafter"/>
</dbReference>